<dbReference type="Pfam" id="PF03330">
    <property type="entry name" value="DPBB_1"/>
    <property type="match status" value="1"/>
</dbReference>
<dbReference type="CDD" id="cd22269">
    <property type="entry name" value="DPBB_EG45-like"/>
    <property type="match status" value="1"/>
</dbReference>
<reference evidence="3" key="1">
    <citation type="journal article" date="2023" name="Plant J.">
        <title>Genome sequences and population genomics provide insights into the demographic history, inbreeding, and mutation load of two 'living fossil' tree species of Dipteronia.</title>
        <authorList>
            <person name="Feng Y."/>
            <person name="Comes H.P."/>
            <person name="Chen J."/>
            <person name="Zhu S."/>
            <person name="Lu R."/>
            <person name="Zhang X."/>
            <person name="Li P."/>
            <person name="Qiu J."/>
            <person name="Olsen K.M."/>
            <person name="Qiu Y."/>
        </authorList>
    </citation>
    <scope>NUCLEOTIDE SEQUENCE</scope>
    <source>
        <strain evidence="3">KIB01</strain>
    </source>
</reference>
<evidence type="ECO:0000313" key="3">
    <source>
        <dbReference type="EMBL" id="KAK2654709.1"/>
    </source>
</evidence>
<gene>
    <name evidence="3" type="ORF">Ddye_014565</name>
</gene>
<sequence length="157" mass="16982">MGIEMRILMLVGLAMCLTTVVHAAQGNAVYYEPPYSPSACFGKRDMGRWVAGVSEALWNDKKACGRKYRVRCIGGANKAPHPCRNGKSVVVTVVDFCQPPCNGILNLSQDAFDIIADRDAGKVRVEYNQSVSNQKRSHGAISLHLVGNGGICSIVRS</sequence>
<evidence type="ECO:0000259" key="2">
    <source>
        <dbReference type="PROSITE" id="PS50842"/>
    </source>
</evidence>
<feature type="signal peptide" evidence="1">
    <location>
        <begin position="1"/>
        <end position="23"/>
    </location>
</feature>
<dbReference type="AlphaFoldDB" id="A0AAD9X8A8"/>
<protein>
    <recommendedName>
        <fullName evidence="2">Expansin-like EG45 domain-containing protein</fullName>
    </recommendedName>
</protein>
<dbReference type="SMART" id="SM00837">
    <property type="entry name" value="DPBB_1"/>
    <property type="match status" value="1"/>
</dbReference>
<dbReference type="GO" id="GO:0048046">
    <property type="term" value="C:apoplast"/>
    <property type="evidence" value="ECO:0007669"/>
    <property type="project" value="InterPro"/>
</dbReference>
<dbReference type="EMBL" id="JANJYI010000004">
    <property type="protein sequence ID" value="KAK2654709.1"/>
    <property type="molecule type" value="Genomic_DNA"/>
</dbReference>
<dbReference type="PANTHER" id="PTHR47295:SF5">
    <property type="entry name" value="EG45-LIKE DOMAIN CONTAINING PROTEIN 2"/>
    <property type="match status" value="1"/>
</dbReference>
<feature type="chain" id="PRO_5042020046" description="Expansin-like EG45 domain-containing protein" evidence="1">
    <location>
        <begin position="24"/>
        <end position="157"/>
    </location>
</feature>
<dbReference type="GO" id="GO:0009627">
    <property type="term" value="P:systemic acquired resistance"/>
    <property type="evidence" value="ECO:0007669"/>
    <property type="project" value="InterPro"/>
</dbReference>
<name>A0AAD9X8A8_9ROSI</name>
<dbReference type="InterPro" id="IPR044206">
    <property type="entry name" value="EGC1/2"/>
</dbReference>
<evidence type="ECO:0000313" key="4">
    <source>
        <dbReference type="Proteomes" id="UP001280121"/>
    </source>
</evidence>
<dbReference type="InterPro" id="IPR007112">
    <property type="entry name" value="Expansin/allergen_DPBB_dom"/>
</dbReference>
<dbReference type="Proteomes" id="UP001280121">
    <property type="component" value="Unassembled WGS sequence"/>
</dbReference>
<dbReference type="SUPFAM" id="SSF50685">
    <property type="entry name" value="Barwin-like endoglucanases"/>
    <property type="match status" value="1"/>
</dbReference>
<organism evidence="3 4">
    <name type="scientific">Dipteronia dyeriana</name>
    <dbReference type="NCBI Taxonomy" id="168575"/>
    <lineage>
        <taxon>Eukaryota</taxon>
        <taxon>Viridiplantae</taxon>
        <taxon>Streptophyta</taxon>
        <taxon>Embryophyta</taxon>
        <taxon>Tracheophyta</taxon>
        <taxon>Spermatophyta</taxon>
        <taxon>Magnoliopsida</taxon>
        <taxon>eudicotyledons</taxon>
        <taxon>Gunneridae</taxon>
        <taxon>Pentapetalae</taxon>
        <taxon>rosids</taxon>
        <taxon>malvids</taxon>
        <taxon>Sapindales</taxon>
        <taxon>Sapindaceae</taxon>
        <taxon>Hippocastanoideae</taxon>
        <taxon>Acereae</taxon>
        <taxon>Dipteronia</taxon>
    </lineage>
</organism>
<dbReference type="InterPro" id="IPR036908">
    <property type="entry name" value="RlpA-like_sf"/>
</dbReference>
<proteinExistence type="predicted"/>
<keyword evidence="4" id="KW-1185">Reference proteome</keyword>
<keyword evidence="1" id="KW-0732">Signal</keyword>
<dbReference type="PROSITE" id="PS50842">
    <property type="entry name" value="EXPANSIN_EG45"/>
    <property type="match status" value="1"/>
</dbReference>
<dbReference type="InterPro" id="IPR009009">
    <property type="entry name" value="RlpA-like_DPBB"/>
</dbReference>
<dbReference type="Gene3D" id="2.40.40.10">
    <property type="entry name" value="RlpA-like domain"/>
    <property type="match status" value="1"/>
</dbReference>
<feature type="domain" description="Expansin-like EG45" evidence="2">
    <location>
        <begin position="26"/>
        <end position="137"/>
    </location>
</feature>
<dbReference type="PANTHER" id="PTHR47295">
    <property type="entry name" value="EG45-LIKE DOMAIN CONTAINING PROTEIN 1-RELATED"/>
    <property type="match status" value="1"/>
</dbReference>
<comment type="caution">
    <text evidence="3">The sequence shown here is derived from an EMBL/GenBank/DDBJ whole genome shotgun (WGS) entry which is preliminary data.</text>
</comment>
<accession>A0AAD9X8A8</accession>
<evidence type="ECO:0000256" key="1">
    <source>
        <dbReference type="SAM" id="SignalP"/>
    </source>
</evidence>